<dbReference type="EMBL" id="JBJKFK010000877">
    <property type="protein sequence ID" value="KAL3314890.1"/>
    <property type="molecule type" value="Genomic_DNA"/>
</dbReference>
<name>A0ABD2Q5T1_9PLAT</name>
<accession>A0ABD2Q5T1</accession>
<gene>
    <name evidence="1" type="ORF">Ciccas_006481</name>
</gene>
<dbReference type="AlphaFoldDB" id="A0ABD2Q5T1"/>
<comment type="caution">
    <text evidence="1">The sequence shown here is derived from an EMBL/GenBank/DDBJ whole genome shotgun (WGS) entry which is preliminary data.</text>
</comment>
<reference evidence="1 2" key="1">
    <citation type="submission" date="2024-11" db="EMBL/GenBank/DDBJ databases">
        <title>Adaptive evolution of stress response genes in parasites aligns with host niche diversity.</title>
        <authorList>
            <person name="Hahn C."/>
            <person name="Resl P."/>
        </authorList>
    </citation>
    <scope>NUCLEOTIDE SEQUENCE [LARGE SCALE GENOMIC DNA]</scope>
    <source>
        <strain evidence="1">EGGRZ-B1_66</strain>
        <tissue evidence="1">Body</tissue>
    </source>
</reference>
<proteinExistence type="predicted"/>
<evidence type="ECO:0000313" key="2">
    <source>
        <dbReference type="Proteomes" id="UP001626550"/>
    </source>
</evidence>
<sequence length="88" mass="10043">MGSLGAMLRSVKGEKRRVDGKVCFLLRLKVVTCSENVTRSNKLNYQAFERKRITRSLKAPGTASLHFLEDILLSKEPNLKERPRVLSR</sequence>
<dbReference type="Proteomes" id="UP001626550">
    <property type="component" value="Unassembled WGS sequence"/>
</dbReference>
<keyword evidence="2" id="KW-1185">Reference proteome</keyword>
<organism evidence="1 2">
    <name type="scientific">Cichlidogyrus casuarinus</name>
    <dbReference type="NCBI Taxonomy" id="1844966"/>
    <lineage>
        <taxon>Eukaryota</taxon>
        <taxon>Metazoa</taxon>
        <taxon>Spiralia</taxon>
        <taxon>Lophotrochozoa</taxon>
        <taxon>Platyhelminthes</taxon>
        <taxon>Monogenea</taxon>
        <taxon>Monopisthocotylea</taxon>
        <taxon>Dactylogyridea</taxon>
        <taxon>Ancyrocephalidae</taxon>
        <taxon>Cichlidogyrus</taxon>
    </lineage>
</organism>
<evidence type="ECO:0000313" key="1">
    <source>
        <dbReference type="EMBL" id="KAL3314890.1"/>
    </source>
</evidence>
<protein>
    <submittedName>
        <fullName evidence="1">Uncharacterized protein</fullName>
    </submittedName>
</protein>